<dbReference type="PANTHER" id="PTHR25462">
    <property type="entry name" value="BONUS, ISOFORM C-RELATED"/>
    <property type="match status" value="1"/>
</dbReference>
<feature type="coiled-coil region" evidence="5">
    <location>
        <begin position="136"/>
        <end position="170"/>
    </location>
</feature>
<evidence type="ECO:0000313" key="12">
    <source>
        <dbReference type="EMBL" id="CAF4243290.1"/>
    </source>
</evidence>
<evidence type="ECO:0000313" key="11">
    <source>
        <dbReference type="EMBL" id="CAF4220839.1"/>
    </source>
</evidence>
<evidence type="ECO:0000313" key="9">
    <source>
        <dbReference type="EMBL" id="CAF3352352.1"/>
    </source>
</evidence>
<feature type="compositionally biased region" description="Gly residues" evidence="6">
    <location>
        <begin position="458"/>
        <end position="467"/>
    </location>
</feature>
<dbReference type="Proteomes" id="UP000663873">
    <property type="component" value="Unassembled WGS sequence"/>
</dbReference>
<keyword evidence="15" id="KW-1185">Reference proteome</keyword>
<dbReference type="EMBL" id="CAJOBQ010001081">
    <property type="protein sequence ID" value="CAF4453001.1"/>
    <property type="molecule type" value="Genomic_DNA"/>
</dbReference>
<dbReference type="Proteomes" id="UP000663862">
    <property type="component" value="Unassembled WGS sequence"/>
</dbReference>
<evidence type="ECO:0000256" key="6">
    <source>
        <dbReference type="SAM" id="MobiDB-lite"/>
    </source>
</evidence>
<keyword evidence="3" id="KW-0862">Zinc</keyword>
<feature type="region of interest" description="Disordered" evidence="6">
    <location>
        <begin position="396"/>
        <end position="499"/>
    </location>
</feature>
<dbReference type="PROSITE" id="PS50089">
    <property type="entry name" value="ZF_RING_2"/>
    <property type="match status" value="1"/>
</dbReference>
<dbReference type="Proteomes" id="UP000663825">
    <property type="component" value="Unassembled WGS sequence"/>
</dbReference>
<dbReference type="GO" id="GO:0008270">
    <property type="term" value="F:zinc ion binding"/>
    <property type="evidence" value="ECO:0007669"/>
    <property type="project" value="UniProtKB-KW"/>
</dbReference>
<feature type="domain" description="RING-type" evidence="7">
    <location>
        <begin position="18"/>
        <end position="60"/>
    </location>
</feature>
<reference evidence="8" key="1">
    <citation type="submission" date="2021-02" db="EMBL/GenBank/DDBJ databases">
        <authorList>
            <person name="Nowell W R."/>
        </authorList>
    </citation>
    <scope>NUCLEOTIDE SEQUENCE</scope>
</reference>
<gene>
    <name evidence="10" type="ORF">FME351_LOCUS28651</name>
    <name evidence="12" type="ORF">HFQ381_LOCUS9979</name>
    <name evidence="8" type="ORF">LUA448_LOCUS6482</name>
    <name evidence="9" type="ORF">TIS948_LOCUS23398</name>
    <name evidence="13" type="ORF">TSG867_LOCUS17148</name>
    <name evidence="11" type="ORF">UJA718_LOCUS7722</name>
</gene>
<keyword evidence="2 4" id="KW-0863">Zinc-finger</keyword>
<evidence type="ECO:0000256" key="1">
    <source>
        <dbReference type="ARBA" id="ARBA00022723"/>
    </source>
</evidence>
<evidence type="ECO:0000256" key="5">
    <source>
        <dbReference type="SAM" id="Coils"/>
    </source>
</evidence>
<evidence type="ECO:0000256" key="3">
    <source>
        <dbReference type="ARBA" id="ARBA00022833"/>
    </source>
</evidence>
<dbReference type="EMBL" id="CAJNXB010004045">
    <property type="protein sequence ID" value="CAF3352352.1"/>
    <property type="molecule type" value="Genomic_DNA"/>
</dbReference>
<dbReference type="Proteomes" id="UP000663851">
    <property type="component" value="Unassembled WGS sequence"/>
</dbReference>
<sequence>MANSSENNSNQMERLTTCPICLDKFRSPKVLPCMHTFCLTPCLTNLVDPRARSLRCPECRREHVIPAGGVQAFPANLTMIGFLDLQPSNISQPGSCFVCKEQKAALTKCHDCSKYICSDCREGHLREASFNIRSVVSQLRRALPRLSDKIASYEQRVNSVKTNHEQIQREISSAIAALIQELKYRETALFTEAEVYMQSQLRMFRLQQETAEVELASVASFCESVETSFANSQTNNDIDLANIRSQCNRYSQQIETLNAQVPTDVQKLRFTFDNQAALSGSIQNSGHLIDVSNPPQSPTSISQVVPIPQSRFQPPRQLNSSMNYVSTMSNPIYTQDQSQVDQYRHLENLYYSRGSTASRPPPTYAYRPTQNHFSGSAANPFVDLSLTVPARSTTSYTASWDSQTPRHSSSIFGSNPFGASNVRPNQRPQAPPEPSTRRNHVTSTTAARSLEGDSRPIFGGGGGGGGGRGRDLVTTNATTIQEQERESEPPPPPAAPGLQRRGTFVLEESTLPNLPQSSAQRPRDTVIVQELYNVRARTRAQTPVAFTINLNEAAQSSPTPTTGNGAT</sequence>
<dbReference type="PANTHER" id="PTHR25462:SF296">
    <property type="entry name" value="MEIOTIC P26, ISOFORM F"/>
    <property type="match status" value="1"/>
</dbReference>
<accession>A0A817S6C6</accession>
<dbReference type="AlphaFoldDB" id="A0A817S6C6"/>
<dbReference type="EMBL" id="CAJOBO010000537">
    <property type="protein sequence ID" value="CAF4243290.1"/>
    <property type="molecule type" value="Genomic_DNA"/>
</dbReference>
<dbReference type="Gene3D" id="3.30.40.10">
    <property type="entry name" value="Zinc/RING finger domain, C3HC4 (zinc finger)"/>
    <property type="match status" value="1"/>
</dbReference>
<dbReference type="EMBL" id="CAJNYD010000615">
    <property type="protein sequence ID" value="CAF3280070.1"/>
    <property type="molecule type" value="Genomic_DNA"/>
</dbReference>
<evidence type="ECO:0000313" key="8">
    <source>
        <dbReference type="EMBL" id="CAF3280070.1"/>
    </source>
</evidence>
<dbReference type="CDD" id="cd19757">
    <property type="entry name" value="Bbox1"/>
    <property type="match status" value="1"/>
</dbReference>
<dbReference type="Pfam" id="PF00097">
    <property type="entry name" value="zf-C3HC4"/>
    <property type="match status" value="1"/>
</dbReference>
<dbReference type="CDD" id="cd16524">
    <property type="entry name" value="RING-HC_NHL-1-like"/>
    <property type="match status" value="1"/>
</dbReference>
<dbReference type="Proteomes" id="UP000663869">
    <property type="component" value="Unassembled WGS sequence"/>
</dbReference>
<dbReference type="SUPFAM" id="SSF57850">
    <property type="entry name" value="RING/U-box"/>
    <property type="match status" value="1"/>
</dbReference>
<keyword evidence="1" id="KW-0479">Metal-binding</keyword>
<dbReference type="InterPro" id="IPR013083">
    <property type="entry name" value="Znf_RING/FYVE/PHD"/>
</dbReference>
<evidence type="ECO:0000313" key="13">
    <source>
        <dbReference type="EMBL" id="CAF4453001.1"/>
    </source>
</evidence>
<proteinExistence type="predicted"/>
<evidence type="ECO:0000313" key="15">
    <source>
        <dbReference type="Proteomes" id="UP000663873"/>
    </source>
</evidence>
<evidence type="ECO:0000256" key="4">
    <source>
        <dbReference type="PROSITE-ProRule" id="PRU00175"/>
    </source>
</evidence>
<dbReference type="SMART" id="SM00184">
    <property type="entry name" value="RING"/>
    <property type="match status" value="1"/>
</dbReference>
<evidence type="ECO:0000256" key="2">
    <source>
        <dbReference type="ARBA" id="ARBA00022771"/>
    </source>
</evidence>
<dbReference type="OrthoDB" id="342730at2759"/>
<feature type="compositionally biased region" description="Polar residues" evidence="6">
    <location>
        <begin position="396"/>
        <end position="413"/>
    </location>
</feature>
<dbReference type="InterPro" id="IPR018957">
    <property type="entry name" value="Znf_C3HC4_RING-type"/>
</dbReference>
<protein>
    <recommendedName>
        <fullName evidence="7">RING-type domain-containing protein</fullName>
    </recommendedName>
</protein>
<dbReference type="EMBL" id="CAJNYU010003956">
    <property type="protein sequence ID" value="CAF3714756.1"/>
    <property type="molecule type" value="Genomic_DNA"/>
</dbReference>
<evidence type="ECO:0000259" key="7">
    <source>
        <dbReference type="PROSITE" id="PS50089"/>
    </source>
</evidence>
<dbReference type="EMBL" id="CAJOBP010000789">
    <property type="protein sequence ID" value="CAF4220839.1"/>
    <property type="molecule type" value="Genomic_DNA"/>
</dbReference>
<organism evidence="8 14">
    <name type="scientific">Rotaria socialis</name>
    <dbReference type="NCBI Taxonomy" id="392032"/>
    <lineage>
        <taxon>Eukaryota</taxon>
        <taxon>Metazoa</taxon>
        <taxon>Spiralia</taxon>
        <taxon>Gnathifera</taxon>
        <taxon>Rotifera</taxon>
        <taxon>Eurotatoria</taxon>
        <taxon>Bdelloidea</taxon>
        <taxon>Philodinida</taxon>
        <taxon>Philodinidae</taxon>
        <taxon>Rotaria</taxon>
    </lineage>
</organism>
<evidence type="ECO:0000313" key="10">
    <source>
        <dbReference type="EMBL" id="CAF3714756.1"/>
    </source>
</evidence>
<keyword evidence="5" id="KW-0175">Coiled coil</keyword>
<comment type="caution">
    <text evidence="8">The sequence shown here is derived from an EMBL/GenBank/DDBJ whole genome shotgun (WGS) entry which is preliminary data.</text>
</comment>
<dbReference type="InterPro" id="IPR001841">
    <property type="entry name" value="Znf_RING"/>
</dbReference>
<dbReference type="InterPro" id="IPR047153">
    <property type="entry name" value="TRIM45/56/19-like"/>
</dbReference>
<name>A0A817S6C6_9BILA</name>
<evidence type="ECO:0000313" key="14">
    <source>
        <dbReference type="Proteomes" id="UP000663833"/>
    </source>
</evidence>
<dbReference type="Proteomes" id="UP000663833">
    <property type="component" value="Unassembled WGS sequence"/>
</dbReference>